<dbReference type="PIRSF" id="PIRSF000440">
    <property type="entry name" value="CAT"/>
    <property type="match status" value="1"/>
</dbReference>
<dbReference type="EMBL" id="JAHLQI010000001">
    <property type="protein sequence ID" value="MBU5489519.1"/>
    <property type="molecule type" value="Genomic_DNA"/>
</dbReference>
<gene>
    <name evidence="1" type="ORF">KQI75_02555</name>
</gene>
<dbReference type="RefSeq" id="WP_216469112.1">
    <property type="nucleotide sequence ID" value="NZ_JAHLQI010000001.1"/>
</dbReference>
<dbReference type="SMART" id="SM01059">
    <property type="entry name" value="CAT"/>
    <property type="match status" value="1"/>
</dbReference>
<evidence type="ECO:0000313" key="2">
    <source>
        <dbReference type="Proteomes" id="UP000783588"/>
    </source>
</evidence>
<evidence type="ECO:0000313" key="1">
    <source>
        <dbReference type="EMBL" id="MBU5489519.1"/>
    </source>
</evidence>
<dbReference type="Pfam" id="PF00302">
    <property type="entry name" value="CAT"/>
    <property type="match status" value="1"/>
</dbReference>
<reference evidence="1 2" key="1">
    <citation type="submission" date="2021-06" db="EMBL/GenBank/DDBJ databases">
        <authorList>
            <person name="Sun Q."/>
            <person name="Li D."/>
        </authorList>
    </citation>
    <scope>NUCLEOTIDE SEQUENCE [LARGE SCALE GENOMIC DNA]</scope>
    <source>
        <strain evidence="1 2">MSJd-7</strain>
    </source>
</reference>
<proteinExistence type="predicted"/>
<dbReference type="PANTHER" id="PTHR38474">
    <property type="entry name" value="SLR0299 PROTEIN"/>
    <property type="match status" value="1"/>
</dbReference>
<name>A0ABS6ERP6_9FIRM</name>
<dbReference type="PANTHER" id="PTHR38474:SF2">
    <property type="entry name" value="CHLORAMPHENICOL ACETYLTRANSFERASE"/>
    <property type="match status" value="1"/>
</dbReference>
<accession>A0ABS6ERP6</accession>
<comment type="caution">
    <text evidence="1">The sequence shown here is derived from an EMBL/GenBank/DDBJ whole genome shotgun (WGS) entry which is preliminary data.</text>
</comment>
<protein>
    <submittedName>
        <fullName evidence="1">Chloramphenicol acetyltransferase CAT</fullName>
    </submittedName>
</protein>
<dbReference type="Proteomes" id="UP000783588">
    <property type="component" value="Unassembled WGS sequence"/>
</dbReference>
<sequence length="221" mass="25965">MEQNYPAYRAIRMDTWPRREHFAYYRRQIRCGYSLTVRMDVTKLAAFAKTQHLHFFPCFLYAASRTVNQMDEMKMMLTPEGGVGIWKVSHPNFTIFHEDDKTFSDVWMQYQPDFSAFYQEYLDVMRKYGNRHGMKARENQPINFFCISCVPWLDYTGYFTYTAGEADPALFPILAFGKYTEHNGVCTLPASLTISHAAADGYHSSLFFHQLQENLNQTETW</sequence>
<dbReference type="InterPro" id="IPR001707">
    <property type="entry name" value="Cmp_AcTrfase"/>
</dbReference>
<keyword evidence="2" id="KW-1185">Reference proteome</keyword>
<organism evidence="1 2">
    <name type="scientific">Butyricicoccus intestinisimiae</name>
    <dbReference type="NCBI Taxonomy" id="2841509"/>
    <lineage>
        <taxon>Bacteria</taxon>
        <taxon>Bacillati</taxon>
        <taxon>Bacillota</taxon>
        <taxon>Clostridia</taxon>
        <taxon>Eubacteriales</taxon>
        <taxon>Butyricicoccaceae</taxon>
        <taxon>Butyricicoccus</taxon>
    </lineage>
</organism>